<dbReference type="UniPathway" id="UPA00034">
    <property type="reaction ID" value="UER00021"/>
</dbReference>
<dbReference type="GO" id="GO:0009089">
    <property type="term" value="P:lysine biosynthetic process via diaminopimelate"/>
    <property type="evidence" value="ECO:0007669"/>
    <property type="project" value="UniProtKB-UniPathway"/>
</dbReference>
<dbReference type="InterPro" id="IPR011650">
    <property type="entry name" value="Peptidase_M20_dimer"/>
</dbReference>
<evidence type="ECO:0000256" key="10">
    <source>
        <dbReference type="ARBA" id="ARBA00023285"/>
    </source>
</evidence>
<gene>
    <name evidence="13" type="ORF">AVDCRST_MAG18-4395</name>
</gene>
<comment type="similarity">
    <text evidence="4">Belongs to the peptidase M20A family.</text>
</comment>
<dbReference type="Pfam" id="PF07687">
    <property type="entry name" value="M20_dimer"/>
    <property type="match status" value="1"/>
</dbReference>
<evidence type="ECO:0000256" key="8">
    <source>
        <dbReference type="ARBA" id="ARBA00022801"/>
    </source>
</evidence>
<dbReference type="PANTHER" id="PTHR43808">
    <property type="entry name" value="ACETYLORNITHINE DEACETYLASE"/>
    <property type="match status" value="1"/>
</dbReference>
<reference evidence="13" key="1">
    <citation type="submission" date="2020-02" db="EMBL/GenBank/DDBJ databases">
        <authorList>
            <person name="Meier V. D."/>
        </authorList>
    </citation>
    <scope>NUCLEOTIDE SEQUENCE</scope>
    <source>
        <strain evidence="13">AVDCRST_MAG18</strain>
    </source>
</reference>
<accession>A0A6J4VUL4</accession>
<dbReference type="GO" id="GO:0009014">
    <property type="term" value="F:succinyl-diaminopimelate desuccinylase activity"/>
    <property type="evidence" value="ECO:0007669"/>
    <property type="project" value="UniProtKB-EC"/>
</dbReference>
<dbReference type="GO" id="GO:0046872">
    <property type="term" value="F:metal ion binding"/>
    <property type="evidence" value="ECO:0007669"/>
    <property type="project" value="UniProtKB-KW"/>
</dbReference>
<dbReference type="SUPFAM" id="SSF55031">
    <property type="entry name" value="Bacterial exopeptidase dimerisation domain"/>
    <property type="match status" value="1"/>
</dbReference>
<evidence type="ECO:0000256" key="11">
    <source>
        <dbReference type="ARBA" id="ARBA00051301"/>
    </source>
</evidence>
<dbReference type="InterPro" id="IPR001261">
    <property type="entry name" value="ArgE/DapE_CS"/>
</dbReference>
<feature type="domain" description="Peptidase M20 dimerisation" evidence="12">
    <location>
        <begin position="202"/>
        <end position="307"/>
    </location>
</feature>
<comment type="cofactor">
    <cofactor evidence="2">
        <name>Zn(2+)</name>
        <dbReference type="ChEBI" id="CHEBI:29105"/>
    </cofactor>
</comment>
<dbReference type="InterPro" id="IPR010182">
    <property type="entry name" value="ArgE/DapE"/>
</dbReference>
<protein>
    <recommendedName>
        <fullName evidence="6">Probable succinyl-diaminopimelate desuccinylase</fullName>
        <ecNumber evidence="5">3.5.1.18</ecNumber>
    </recommendedName>
</protein>
<evidence type="ECO:0000259" key="12">
    <source>
        <dbReference type="Pfam" id="PF07687"/>
    </source>
</evidence>
<evidence type="ECO:0000256" key="2">
    <source>
        <dbReference type="ARBA" id="ARBA00001947"/>
    </source>
</evidence>
<evidence type="ECO:0000256" key="5">
    <source>
        <dbReference type="ARBA" id="ARBA00011921"/>
    </source>
</evidence>
<evidence type="ECO:0000256" key="9">
    <source>
        <dbReference type="ARBA" id="ARBA00022833"/>
    </source>
</evidence>
<keyword evidence="9" id="KW-0862">Zinc</keyword>
<dbReference type="InterPro" id="IPR050072">
    <property type="entry name" value="Peptidase_M20A"/>
</dbReference>
<dbReference type="CDD" id="cd08659">
    <property type="entry name" value="M20_ArgE_DapE-like"/>
    <property type="match status" value="1"/>
</dbReference>
<dbReference type="PROSITE" id="PS00758">
    <property type="entry name" value="ARGE_DAPE_CPG2_1"/>
    <property type="match status" value="1"/>
</dbReference>
<keyword evidence="8 13" id="KW-0378">Hydrolase</keyword>
<evidence type="ECO:0000256" key="1">
    <source>
        <dbReference type="ARBA" id="ARBA00001941"/>
    </source>
</evidence>
<dbReference type="Gene3D" id="3.30.70.360">
    <property type="match status" value="1"/>
</dbReference>
<evidence type="ECO:0000256" key="4">
    <source>
        <dbReference type="ARBA" id="ARBA00006247"/>
    </source>
</evidence>
<dbReference type="InterPro" id="IPR036264">
    <property type="entry name" value="Bact_exopeptidase_dim_dom"/>
</dbReference>
<comment type="catalytic activity">
    <reaction evidence="11">
        <text>N-succinyl-(2S,6S)-2,6-diaminopimelate + H2O = (2S,6S)-2,6-diaminopimelate + succinate</text>
        <dbReference type="Rhea" id="RHEA:22608"/>
        <dbReference type="ChEBI" id="CHEBI:15377"/>
        <dbReference type="ChEBI" id="CHEBI:30031"/>
        <dbReference type="ChEBI" id="CHEBI:57609"/>
        <dbReference type="ChEBI" id="CHEBI:58087"/>
        <dbReference type="EC" id="3.5.1.18"/>
    </reaction>
</comment>
<dbReference type="AlphaFoldDB" id="A0A6J4VUL4"/>
<organism evidence="13">
    <name type="scientific">uncultured Thermomicrobiales bacterium</name>
    <dbReference type="NCBI Taxonomy" id="1645740"/>
    <lineage>
        <taxon>Bacteria</taxon>
        <taxon>Pseudomonadati</taxon>
        <taxon>Thermomicrobiota</taxon>
        <taxon>Thermomicrobia</taxon>
        <taxon>Thermomicrobiales</taxon>
        <taxon>environmental samples</taxon>
    </lineage>
</organism>
<dbReference type="Gene3D" id="3.40.630.10">
    <property type="entry name" value="Zn peptidases"/>
    <property type="match status" value="2"/>
</dbReference>
<evidence type="ECO:0000313" key="13">
    <source>
        <dbReference type="EMBL" id="CAA9588542.1"/>
    </source>
</evidence>
<evidence type="ECO:0000256" key="3">
    <source>
        <dbReference type="ARBA" id="ARBA00005130"/>
    </source>
</evidence>
<sequence>MNQAGTGPFAGREVGIDPALAERVLAQIDADETIGFLQALVRVPSVNPPGDVREAIRLVEEKLAAEGFATKTVGGTPEKVNLIATIEGQGAGPRLAFNAHLDVVPIGEESAWQYPPFGGEIHDGRVYGRGAGDDKASVTAQVMAAIALARSGVPFDGALIVTEVADEEIGGAAGAGFIVEGGHVEADFVIVGEQTLGQICVGERGGSPTKVTVFGATGHAATPWKGVNAIEGMARVITALREELWPILAQRTHPFLNQSTATISMIEGGVKTNVIPDRCTIHIDRRILPGETPEGVVTEIRAIAERAIAGVPGLRVETSAPIGRLAIEADPESPVSRALQAATRHIGKEVVLTGFFAGTDGKHFAKKGWPTLIMGPGDPATAHTPDEWVGIDEVIEATKLYALAALALLGRE</sequence>
<name>A0A6J4VUL4_9BACT</name>
<dbReference type="Pfam" id="PF01546">
    <property type="entry name" value="Peptidase_M20"/>
    <property type="match status" value="1"/>
</dbReference>
<proteinExistence type="inferred from homology"/>
<dbReference type="EC" id="3.5.1.18" evidence="5"/>
<keyword evidence="7" id="KW-0479">Metal-binding</keyword>
<comment type="cofactor">
    <cofactor evidence="1">
        <name>Co(2+)</name>
        <dbReference type="ChEBI" id="CHEBI:48828"/>
    </cofactor>
</comment>
<comment type="pathway">
    <text evidence="3">Amino-acid biosynthesis; L-lysine biosynthesis via DAP pathway; LL-2,6-diaminopimelate from (S)-tetrahydrodipicolinate (succinylase route): step 3/3.</text>
</comment>
<dbReference type="NCBIfam" id="TIGR01910">
    <property type="entry name" value="DapE-ArgE"/>
    <property type="match status" value="1"/>
</dbReference>
<dbReference type="EMBL" id="CADCWN010000351">
    <property type="protein sequence ID" value="CAA9588542.1"/>
    <property type="molecule type" value="Genomic_DNA"/>
</dbReference>
<dbReference type="InterPro" id="IPR002933">
    <property type="entry name" value="Peptidase_M20"/>
</dbReference>
<evidence type="ECO:0000256" key="6">
    <source>
        <dbReference type="ARBA" id="ARBA00016853"/>
    </source>
</evidence>
<evidence type="ECO:0000256" key="7">
    <source>
        <dbReference type="ARBA" id="ARBA00022723"/>
    </source>
</evidence>
<keyword evidence="10" id="KW-0170">Cobalt</keyword>
<dbReference type="SUPFAM" id="SSF53187">
    <property type="entry name" value="Zn-dependent exopeptidases"/>
    <property type="match status" value="1"/>
</dbReference>